<dbReference type="PANTHER" id="PTHR30461:SF23">
    <property type="entry name" value="DNA RECOMBINASE-RELATED"/>
    <property type="match status" value="1"/>
</dbReference>
<dbReference type="Pfam" id="PF13408">
    <property type="entry name" value="Zn_ribbon_recom"/>
    <property type="match status" value="1"/>
</dbReference>
<proteinExistence type="predicted"/>
<reference evidence="3 4" key="1">
    <citation type="journal article" date="2019" name="Nat. Microbiol.">
        <title>Genomic variation and strain-specific functional adaptation in the human gut microbiome during early life.</title>
        <authorList>
            <person name="Vatanen T."/>
            <person name="Plichta D.R."/>
            <person name="Somani J."/>
            <person name="Munch P.C."/>
            <person name="Arthur T.D."/>
            <person name="Hall A.B."/>
            <person name="Rudolf S."/>
            <person name="Oakeley E.J."/>
            <person name="Ke X."/>
            <person name="Young R.A."/>
            <person name="Haiser H.J."/>
            <person name="Kolde R."/>
            <person name="Yassour M."/>
            <person name="Luopajarvi K."/>
            <person name="Siljander H."/>
            <person name="Virtanen S.M."/>
            <person name="Ilonen J."/>
            <person name="Uibo R."/>
            <person name="Tillmann V."/>
            <person name="Mokurov S."/>
            <person name="Dorshakova N."/>
            <person name="Porter J.A."/>
            <person name="McHardy A.C."/>
            <person name="Lahdesmaki H."/>
            <person name="Vlamakis H."/>
            <person name="Huttenhower C."/>
            <person name="Knip M."/>
            <person name="Xavier R.J."/>
        </authorList>
    </citation>
    <scope>NUCLEOTIDE SEQUENCE [LARGE SCALE GENOMIC DNA]</scope>
    <source>
        <strain evidence="3 4">RJX1052</strain>
    </source>
</reference>
<evidence type="ECO:0000256" key="1">
    <source>
        <dbReference type="SAM" id="Coils"/>
    </source>
</evidence>
<dbReference type="GO" id="GO:0003677">
    <property type="term" value="F:DNA binding"/>
    <property type="evidence" value="ECO:0007669"/>
    <property type="project" value="InterPro"/>
</dbReference>
<dbReference type="Gene3D" id="3.40.50.1390">
    <property type="entry name" value="Resolvase, N-terminal catalytic domain"/>
    <property type="match status" value="1"/>
</dbReference>
<dbReference type="InterPro" id="IPR038109">
    <property type="entry name" value="DNA_bind_recomb_sf"/>
</dbReference>
<dbReference type="CDD" id="cd00338">
    <property type="entry name" value="Ser_Recombinase"/>
    <property type="match status" value="1"/>
</dbReference>
<dbReference type="GO" id="GO:0000150">
    <property type="term" value="F:DNA strand exchange activity"/>
    <property type="evidence" value="ECO:0007669"/>
    <property type="project" value="InterPro"/>
</dbReference>
<dbReference type="InterPro" id="IPR011109">
    <property type="entry name" value="DNA_bind_recombinase_dom"/>
</dbReference>
<feature type="coiled-coil region" evidence="1">
    <location>
        <begin position="437"/>
        <end position="471"/>
    </location>
</feature>
<dbReference type="Pfam" id="PF07508">
    <property type="entry name" value="Recombinase"/>
    <property type="match status" value="1"/>
</dbReference>
<dbReference type="InterPro" id="IPR036162">
    <property type="entry name" value="Resolvase-like_N_sf"/>
</dbReference>
<sequence>MKAAFLIRCSTKNQDLNRQTRDLTRLAKSMGYEYDLENLIYGEKITGKDDVTKKNRDSIDRLLRAAKEQRFDVVLVSEVSRMSRDPASGRIYVRLLINMNIPVYFKDIDLWTINPETGKKVRDAELVIGAAFDAAWKYLKSMKTQIASARRNELDNNRISIGQPYFGYKRYEGIDKSKKNQIVVNEEEAEVVQAVYNEYLKEGATLKSTALAITDKYGEKLNRKFSLGTIEHILTYESYATGIKKVNLKDPDTDEVEVFDVNTPIIIDKELYEAATNKRKKNRVKDEPYPNQQVYLLSKLIKCPDCGYTLTPRRKAGEFGQTYRLVNGKPAVSWLCMSGINNITDCTNRTSIANEKLEPIIWELVKKELIGYANMNDEKREEQIRECEEKIEYQNYSIQNFTKEIDKLKKRLSTAYQFSINAAEMAGDDEDMRTMAMEEFNRTAKGVRQEMKNFEKSIEQAKGELEKLRDLKTFYSQPTLPKDYLEQIEGNFTEKRNLVKQLITKIVPYRITTFKKKERESGVKTCNKMITVKNGAVLLEVYTIGGVYNVFYNANSKFKVKTAYYVHGEYATFQNGIRKYPAYDEGEYFVISNANMVMETDDIDEVVTVNEFVAIAIANNWVIEYQYI</sequence>
<name>A0AAX2QYP9_9BACT</name>
<dbReference type="EMBL" id="SLTX01000002">
    <property type="protein sequence ID" value="TDB03791.1"/>
    <property type="molecule type" value="Genomic_DNA"/>
</dbReference>
<keyword evidence="1" id="KW-0175">Coiled coil</keyword>
<evidence type="ECO:0000259" key="2">
    <source>
        <dbReference type="PROSITE" id="PS51737"/>
    </source>
</evidence>
<dbReference type="PANTHER" id="PTHR30461">
    <property type="entry name" value="DNA-INVERTASE FROM LAMBDOID PROPHAGE"/>
    <property type="match status" value="1"/>
</dbReference>
<dbReference type="Proteomes" id="UP000294834">
    <property type="component" value="Unassembled WGS sequence"/>
</dbReference>
<dbReference type="AlphaFoldDB" id="A0AAX2QYP9"/>
<dbReference type="InterPro" id="IPR006119">
    <property type="entry name" value="Resolv_N"/>
</dbReference>
<dbReference type="InterPro" id="IPR050639">
    <property type="entry name" value="SSR_resolvase"/>
</dbReference>
<dbReference type="Gene3D" id="3.90.1750.20">
    <property type="entry name" value="Putative Large Serine Recombinase, Chain B, Domain 2"/>
    <property type="match status" value="1"/>
</dbReference>
<accession>A0AAX2QYP9</accession>
<dbReference type="SMART" id="SM00857">
    <property type="entry name" value="Resolvase"/>
    <property type="match status" value="1"/>
</dbReference>
<protein>
    <submittedName>
        <fullName evidence="3">Recombinase family protein</fullName>
    </submittedName>
</protein>
<organism evidence="3 4">
    <name type="scientific">Phocaeicola dorei</name>
    <dbReference type="NCBI Taxonomy" id="357276"/>
    <lineage>
        <taxon>Bacteria</taxon>
        <taxon>Pseudomonadati</taxon>
        <taxon>Bacteroidota</taxon>
        <taxon>Bacteroidia</taxon>
        <taxon>Bacteroidales</taxon>
        <taxon>Bacteroidaceae</taxon>
        <taxon>Phocaeicola</taxon>
    </lineage>
</organism>
<comment type="caution">
    <text evidence="3">The sequence shown here is derived from an EMBL/GenBank/DDBJ whole genome shotgun (WGS) entry which is preliminary data.</text>
</comment>
<dbReference type="SUPFAM" id="SSF53041">
    <property type="entry name" value="Resolvase-like"/>
    <property type="match status" value="1"/>
</dbReference>
<evidence type="ECO:0000313" key="3">
    <source>
        <dbReference type="EMBL" id="TDB03791.1"/>
    </source>
</evidence>
<gene>
    <name evidence="3" type="ORF">E1J06_21795</name>
</gene>
<dbReference type="Pfam" id="PF00239">
    <property type="entry name" value="Resolvase"/>
    <property type="match status" value="1"/>
</dbReference>
<dbReference type="InterPro" id="IPR025827">
    <property type="entry name" value="Zn_ribbon_recom_dom"/>
</dbReference>
<dbReference type="RefSeq" id="WP_134770160.1">
    <property type="nucleotide sequence ID" value="NZ_CP046427.1"/>
</dbReference>
<feature type="domain" description="Recombinase" evidence="2">
    <location>
        <begin position="165"/>
        <end position="286"/>
    </location>
</feature>
<evidence type="ECO:0000313" key="4">
    <source>
        <dbReference type="Proteomes" id="UP000294834"/>
    </source>
</evidence>
<dbReference type="PROSITE" id="PS51737">
    <property type="entry name" value="RECOMBINASE_DNA_BIND"/>
    <property type="match status" value="1"/>
</dbReference>